<dbReference type="EMBL" id="PISP01000001">
    <property type="protein sequence ID" value="PKD43987.1"/>
    <property type="molecule type" value="Genomic_DNA"/>
</dbReference>
<feature type="transmembrane region" description="Helical" evidence="2">
    <location>
        <begin position="140"/>
        <end position="162"/>
    </location>
</feature>
<feature type="transmembrane region" description="Helical" evidence="2">
    <location>
        <begin position="53"/>
        <end position="77"/>
    </location>
</feature>
<dbReference type="Pfam" id="PF00499">
    <property type="entry name" value="Oxidored_q3"/>
    <property type="match status" value="1"/>
</dbReference>
<comment type="subcellular location">
    <subcellularLocation>
        <location evidence="2">Cell membrane</location>
        <topology evidence="2">Multi-pass membrane protein</topology>
    </subcellularLocation>
</comment>
<comment type="similarity">
    <text evidence="1 2">Belongs to the complex I subunit 6 family.</text>
</comment>
<name>A0A2N0VIG6_9BACT</name>
<comment type="function">
    <text evidence="2">NDH-1 shuttles electrons from NADH, via FMN and iron-sulfur (Fe-S) centers, to quinones in the respiratory chain. Couples the redox reaction to proton translocation (for every two electrons transferred, four hydrogen ions are translocated across the cytoplasmic membrane), and thus conserves the redox energy in a proton gradient.</text>
</comment>
<evidence type="ECO:0000313" key="3">
    <source>
        <dbReference type="EMBL" id="PKD43987.1"/>
    </source>
</evidence>
<keyword evidence="2" id="KW-1003">Cell membrane</keyword>
<keyword evidence="2" id="KW-0472">Membrane</keyword>
<dbReference type="EC" id="7.1.1.-" evidence="2"/>
<sequence>METYLFVLFAVIAIASALGMILNKSTVNSALMLVINLVTLSGIYLLLNAQFLALIQILVYAGAIMVLFLFVIMLLNVDDEESLFAKFRVKYFIAFLLGSVIFAQILYSIGGAAELLPEISSDMLEAGTVEALGDVLYTDFLFTFEMTAILLTAAVVGALMLAQFQVKKDEDSE</sequence>
<dbReference type="AlphaFoldDB" id="A0A2N0VIG6"/>
<feature type="transmembrane region" description="Helical" evidence="2">
    <location>
        <begin position="89"/>
        <end position="109"/>
    </location>
</feature>
<dbReference type="GO" id="GO:0008137">
    <property type="term" value="F:NADH dehydrogenase (ubiquinone) activity"/>
    <property type="evidence" value="ECO:0007669"/>
    <property type="project" value="UniProtKB-UniRule"/>
</dbReference>
<feature type="transmembrane region" description="Helical" evidence="2">
    <location>
        <begin position="30"/>
        <end position="47"/>
    </location>
</feature>
<evidence type="ECO:0000256" key="1">
    <source>
        <dbReference type="ARBA" id="ARBA00005698"/>
    </source>
</evidence>
<dbReference type="OrthoDB" id="9790848at2"/>
<proteinExistence type="inferred from homology"/>
<dbReference type="Gene3D" id="1.20.120.1200">
    <property type="entry name" value="NADH-ubiquinone/plastoquinone oxidoreductase chain 6, subunit NuoJ"/>
    <property type="match status" value="1"/>
</dbReference>
<reference evidence="3 4" key="1">
    <citation type="submission" date="2017-11" db="EMBL/GenBank/DDBJ databases">
        <title>Rhodohalobacter 15182 sp. nov., isolated from a salt lake.</title>
        <authorList>
            <person name="Han S."/>
        </authorList>
    </citation>
    <scope>NUCLEOTIDE SEQUENCE [LARGE SCALE GENOMIC DNA]</scope>
    <source>
        <strain evidence="3 4">15182</strain>
    </source>
</reference>
<dbReference type="PANTHER" id="PTHR33269">
    <property type="entry name" value="NADH-UBIQUINONE OXIDOREDUCTASE CHAIN 6"/>
    <property type="match status" value="1"/>
</dbReference>
<dbReference type="GO" id="GO:0048038">
    <property type="term" value="F:quinone binding"/>
    <property type="evidence" value="ECO:0007669"/>
    <property type="project" value="UniProtKB-UniRule"/>
</dbReference>
<keyword evidence="2" id="KW-0812">Transmembrane</keyword>
<feature type="transmembrane region" description="Helical" evidence="2">
    <location>
        <begin position="6"/>
        <end position="23"/>
    </location>
</feature>
<keyword evidence="4" id="KW-1185">Reference proteome</keyword>
<keyword evidence="2" id="KW-1133">Transmembrane helix</keyword>
<comment type="caution">
    <text evidence="3">The sequence shown here is derived from an EMBL/GenBank/DDBJ whole genome shotgun (WGS) entry which is preliminary data.</text>
</comment>
<dbReference type="PANTHER" id="PTHR33269:SF17">
    <property type="entry name" value="NADH-UBIQUINONE OXIDOREDUCTASE CHAIN 6"/>
    <property type="match status" value="1"/>
</dbReference>
<accession>A0A2N0VIG6</accession>
<keyword evidence="2" id="KW-0520">NAD</keyword>
<organism evidence="3 4">
    <name type="scientific">Rhodohalobacter barkolensis</name>
    <dbReference type="NCBI Taxonomy" id="2053187"/>
    <lineage>
        <taxon>Bacteria</taxon>
        <taxon>Pseudomonadati</taxon>
        <taxon>Balneolota</taxon>
        <taxon>Balneolia</taxon>
        <taxon>Balneolales</taxon>
        <taxon>Balneolaceae</taxon>
        <taxon>Rhodohalobacter</taxon>
    </lineage>
</organism>
<dbReference type="InterPro" id="IPR042106">
    <property type="entry name" value="Nuo/plastoQ_OxRdtase_6_NuoJ"/>
</dbReference>
<dbReference type="GO" id="GO:0005886">
    <property type="term" value="C:plasma membrane"/>
    <property type="evidence" value="ECO:0007669"/>
    <property type="project" value="UniProtKB-SubCell"/>
</dbReference>
<dbReference type="RefSeq" id="WP_101071230.1">
    <property type="nucleotide sequence ID" value="NZ_PISP01000001.1"/>
</dbReference>
<dbReference type="InterPro" id="IPR001457">
    <property type="entry name" value="NADH_UbQ/plastoQ_OxRdtase_su6"/>
</dbReference>
<dbReference type="Proteomes" id="UP000233398">
    <property type="component" value="Unassembled WGS sequence"/>
</dbReference>
<gene>
    <name evidence="3" type="ORF">CWD77_00480</name>
</gene>
<keyword evidence="2" id="KW-0874">Quinone</keyword>
<evidence type="ECO:0000256" key="2">
    <source>
        <dbReference type="RuleBase" id="RU004429"/>
    </source>
</evidence>
<comment type="catalytic activity">
    <reaction evidence="2">
        <text>a quinone + NADH + 5 H(+)(in) = a quinol + NAD(+) + 4 H(+)(out)</text>
        <dbReference type="Rhea" id="RHEA:57888"/>
        <dbReference type="ChEBI" id="CHEBI:15378"/>
        <dbReference type="ChEBI" id="CHEBI:24646"/>
        <dbReference type="ChEBI" id="CHEBI:57540"/>
        <dbReference type="ChEBI" id="CHEBI:57945"/>
        <dbReference type="ChEBI" id="CHEBI:132124"/>
    </reaction>
</comment>
<protein>
    <recommendedName>
        <fullName evidence="2">NADH-quinone oxidoreductase subunit J</fullName>
        <ecNumber evidence="2">7.1.1.-</ecNumber>
    </recommendedName>
</protein>
<evidence type="ECO:0000313" key="4">
    <source>
        <dbReference type="Proteomes" id="UP000233398"/>
    </source>
</evidence>